<comment type="subcellular location">
    <subcellularLocation>
        <location evidence="1">Secreted</location>
    </subcellularLocation>
</comment>
<evidence type="ECO:0000256" key="3">
    <source>
        <dbReference type="ARBA" id="ARBA00022525"/>
    </source>
</evidence>
<evidence type="ECO:0000256" key="7">
    <source>
        <dbReference type="ARBA" id="ARBA00023180"/>
    </source>
</evidence>
<dbReference type="SUPFAM" id="SSF51126">
    <property type="entry name" value="Pectin lyase-like"/>
    <property type="match status" value="1"/>
</dbReference>
<dbReference type="STRING" id="86259.A0A4Z1P7R5"/>
<name>A0A4Z1P7R5_9PEZI</name>
<evidence type="ECO:0000256" key="4">
    <source>
        <dbReference type="ARBA" id="ARBA00022729"/>
    </source>
</evidence>
<keyword evidence="8 10" id="KW-0326">Glycosidase</keyword>
<feature type="signal peptide" evidence="11">
    <location>
        <begin position="1"/>
        <end position="21"/>
    </location>
</feature>
<evidence type="ECO:0000256" key="2">
    <source>
        <dbReference type="ARBA" id="ARBA00008834"/>
    </source>
</evidence>
<keyword evidence="3" id="KW-0964">Secreted</keyword>
<evidence type="ECO:0000256" key="5">
    <source>
        <dbReference type="ARBA" id="ARBA00022801"/>
    </source>
</evidence>
<dbReference type="Gene3D" id="2.160.20.10">
    <property type="entry name" value="Single-stranded right-handed beta-helix, Pectin lyase-like"/>
    <property type="match status" value="1"/>
</dbReference>
<dbReference type="InterPro" id="IPR011050">
    <property type="entry name" value="Pectin_lyase_fold/virulence"/>
</dbReference>
<dbReference type="InterPro" id="IPR000743">
    <property type="entry name" value="Glyco_hydro_28"/>
</dbReference>
<keyword evidence="13" id="KW-1185">Reference proteome</keyword>
<comment type="similarity">
    <text evidence="2 10">Belongs to the glycosyl hydrolase 28 family.</text>
</comment>
<gene>
    <name evidence="12" type="ORF">E6O75_ATG02033</name>
</gene>
<evidence type="ECO:0000313" key="12">
    <source>
        <dbReference type="EMBL" id="TID22859.1"/>
    </source>
</evidence>
<evidence type="ECO:0000256" key="1">
    <source>
        <dbReference type="ARBA" id="ARBA00004613"/>
    </source>
</evidence>
<keyword evidence="6" id="KW-1015">Disulfide bond</keyword>
<evidence type="ECO:0000256" key="11">
    <source>
        <dbReference type="SAM" id="SignalP"/>
    </source>
</evidence>
<dbReference type="Pfam" id="PF00295">
    <property type="entry name" value="Glyco_hydro_28"/>
    <property type="match status" value="1"/>
</dbReference>
<sequence>MQFAALTLVFEFLLLPLLVAGQLSGRVGPVTTIAQKRARQVCDVTRFGAVANVASDLGPALTRAFIACKTGGLIVIPPGQYGLATWVTLQGGTGWALQWDGIIYRTGSATPPGNMIMIVGASDIEVFSSTGKGAFQGTGYRTGKTTGPRILRIVRTRDFSVHDLAFVDSPSFHFTLDTCTNGEVYNMAIRGRNLGGLDGIDIWAENTWVHDVMVTNGDECVTVKSPSSHILIENIYCNRSGGSALGSLGAGTAISDVVYRNVYTVGSTEMMLIKSNGGSGFVRNVLIENFIGHSNAYSLDIDQQWLNMRTLPGPGVQLSNIIFKNWKGTAANGALRGPIRINCAASAPCTDIKILDFSMWTDAGNSLVNTCANAYGVGQCIRAGAGGAYPATKTIISARPADFMAPTMPWDLPNTFGSTSLIPIPEIPASFFPGRPPIKPLARR</sequence>
<dbReference type="GO" id="GO:0046576">
    <property type="term" value="F:rhamnogalacturonan alpha-L-rhamnopyranosyl-(1-&gt;4)-alpha-D-galactopyranosyluronide lyase activity"/>
    <property type="evidence" value="ECO:0007669"/>
    <property type="project" value="UniProtKB-ARBA"/>
</dbReference>
<dbReference type="GO" id="GO:0071555">
    <property type="term" value="P:cell wall organization"/>
    <property type="evidence" value="ECO:0007669"/>
    <property type="project" value="UniProtKB-KW"/>
</dbReference>
<dbReference type="GO" id="GO:0005576">
    <property type="term" value="C:extracellular region"/>
    <property type="evidence" value="ECO:0007669"/>
    <property type="project" value="UniProtKB-SubCell"/>
</dbReference>
<protein>
    <submittedName>
        <fullName evidence="12">Glycoside hydrolase family 28</fullName>
    </submittedName>
</protein>
<dbReference type="AlphaFoldDB" id="A0A4Z1P7R5"/>
<evidence type="ECO:0000256" key="8">
    <source>
        <dbReference type="ARBA" id="ARBA00023295"/>
    </source>
</evidence>
<keyword evidence="4 11" id="KW-0732">Signal</keyword>
<dbReference type="GO" id="GO:0005975">
    <property type="term" value="P:carbohydrate metabolic process"/>
    <property type="evidence" value="ECO:0007669"/>
    <property type="project" value="InterPro"/>
</dbReference>
<dbReference type="GO" id="GO:0004650">
    <property type="term" value="F:polygalacturonase activity"/>
    <property type="evidence" value="ECO:0007669"/>
    <property type="project" value="InterPro"/>
</dbReference>
<dbReference type="EMBL" id="SNSC02000007">
    <property type="protein sequence ID" value="TID22859.1"/>
    <property type="molecule type" value="Genomic_DNA"/>
</dbReference>
<dbReference type="Proteomes" id="UP000298493">
    <property type="component" value="Unassembled WGS sequence"/>
</dbReference>
<organism evidence="12 13">
    <name type="scientific">Venturia nashicola</name>
    <dbReference type="NCBI Taxonomy" id="86259"/>
    <lineage>
        <taxon>Eukaryota</taxon>
        <taxon>Fungi</taxon>
        <taxon>Dikarya</taxon>
        <taxon>Ascomycota</taxon>
        <taxon>Pezizomycotina</taxon>
        <taxon>Dothideomycetes</taxon>
        <taxon>Pleosporomycetidae</taxon>
        <taxon>Venturiales</taxon>
        <taxon>Venturiaceae</taxon>
        <taxon>Venturia</taxon>
    </lineage>
</organism>
<keyword evidence="5 10" id="KW-0378">Hydrolase</keyword>
<reference evidence="12 13" key="1">
    <citation type="submission" date="2019-04" db="EMBL/GenBank/DDBJ databases">
        <title>High contiguity whole genome sequence and gene annotation resource for two Venturia nashicola isolates.</title>
        <authorList>
            <person name="Prokchorchik M."/>
            <person name="Won K."/>
            <person name="Lee Y."/>
            <person name="Choi E.D."/>
            <person name="Segonzac C."/>
            <person name="Sohn K.H."/>
        </authorList>
    </citation>
    <scope>NUCLEOTIDE SEQUENCE [LARGE SCALE GENOMIC DNA]</scope>
    <source>
        <strain evidence="12 13">PRI2</strain>
    </source>
</reference>
<keyword evidence="7" id="KW-0325">Glycoprotein</keyword>
<proteinExistence type="inferred from homology"/>
<keyword evidence="9" id="KW-0961">Cell wall biogenesis/degradation</keyword>
<accession>A0A4Z1P7R5</accession>
<dbReference type="PANTHER" id="PTHR31736">
    <property type="match status" value="1"/>
</dbReference>
<feature type="chain" id="PRO_5021361393" evidence="11">
    <location>
        <begin position="22"/>
        <end position="444"/>
    </location>
</feature>
<dbReference type="PANTHER" id="PTHR31736:SF19">
    <property type="entry name" value="PECTIN LYASE SUPERFAMILY PROTEIN-RELATED"/>
    <property type="match status" value="1"/>
</dbReference>
<dbReference type="InterPro" id="IPR012334">
    <property type="entry name" value="Pectin_lyas_fold"/>
</dbReference>
<evidence type="ECO:0000256" key="10">
    <source>
        <dbReference type="RuleBase" id="RU361169"/>
    </source>
</evidence>
<evidence type="ECO:0000313" key="13">
    <source>
        <dbReference type="Proteomes" id="UP000298493"/>
    </source>
</evidence>
<evidence type="ECO:0000256" key="9">
    <source>
        <dbReference type="ARBA" id="ARBA00023316"/>
    </source>
</evidence>
<evidence type="ECO:0000256" key="6">
    <source>
        <dbReference type="ARBA" id="ARBA00023157"/>
    </source>
</evidence>
<comment type="caution">
    <text evidence="12">The sequence shown here is derived from an EMBL/GenBank/DDBJ whole genome shotgun (WGS) entry which is preliminary data.</text>
</comment>